<gene>
    <name evidence="1" type="ORF">OIDMADRAFT_35109</name>
</gene>
<dbReference type="STRING" id="913774.A0A0C3GUI6"/>
<proteinExistence type="predicted"/>
<organism evidence="1 2">
    <name type="scientific">Oidiodendron maius (strain Zn)</name>
    <dbReference type="NCBI Taxonomy" id="913774"/>
    <lineage>
        <taxon>Eukaryota</taxon>
        <taxon>Fungi</taxon>
        <taxon>Dikarya</taxon>
        <taxon>Ascomycota</taxon>
        <taxon>Pezizomycotina</taxon>
        <taxon>Leotiomycetes</taxon>
        <taxon>Leotiomycetes incertae sedis</taxon>
        <taxon>Myxotrichaceae</taxon>
        <taxon>Oidiodendron</taxon>
    </lineage>
</organism>
<reference evidence="1 2" key="1">
    <citation type="submission" date="2014-04" db="EMBL/GenBank/DDBJ databases">
        <authorList>
            <consortium name="DOE Joint Genome Institute"/>
            <person name="Kuo A."/>
            <person name="Martino E."/>
            <person name="Perotto S."/>
            <person name="Kohler A."/>
            <person name="Nagy L.G."/>
            <person name="Floudas D."/>
            <person name="Copeland A."/>
            <person name="Barry K.W."/>
            <person name="Cichocki N."/>
            <person name="Veneault-Fourrey C."/>
            <person name="LaButti K."/>
            <person name="Lindquist E.A."/>
            <person name="Lipzen A."/>
            <person name="Lundell T."/>
            <person name="Morin E."/>
            <person name="Murat C."/>
            <person name="Sun H."/>
            <person name="Tunlid A."/>
            <person name="Henrissat B."/>
            <person name="Grigoriev I.V."/>
            <person name="Hibbett D.S."/>
            <person name="Martin F."/>
            <person name="Nordberg H.P."/>
            <person name="Cantor M.N."/>
            <person name="Hua S.X."/>
        </authorList>
    </citation>
    <scope>NUCLEOTIDE SEQUENCE [LARGE SCALE GENOMIC DNA]</scope>
    <source>
        <strain evidence="1 2">Zn</strain>
    </source>
</reference>
<reference evidence="2" key="2">
    <citation type="submission" date="2015-01" db="EMBL/GenBank/DDBJ databases">
        <title>Evolutionary Origins and Diversification of the Mycorrhizal Mutualists.</title>
        <authorList>
            <consortium name="DOE Joint Genome Institute"/>
            <consortium name="Mycorrhizal Genomics Consortium"/>
            <person name="Kohler A."/>
            <person name="Kuo A."/>
            <person name="Nagy L.G."/>
            <person name="Floudas D."/>
            <person name="Copeland A."/>
            <person name="Barry K.W."/>
            <person name="Cichocki N."/>
            <person name="Veneault-Fourrey C."/>
            <person name="LaButti K."/>
            <person name="Lindquist E.A."/>
            <person name="Lipzen A."/>
            <person name="Lundell T."/>
            <person name="Morin E."/>
            <person name="Murat C."/>
            <person name="Riley R."/>
            <person name="Ohm R."/>
            <person name="Sun H."/>
            <person name="Tunlid A."/>
            <person name="Henrissat B."/>
            <person name="Grigoriev I.V."/>
            <person name="Hibbett D.S."/>
            <person name="Martin F."/>
        </authorList>
    </citation>
    <scope>NUCLEOTIDE SEQUENCE [LARGE SCALE GENOMIC DNA]</scope>
    <source>
        <strain evidence="2">Zn</strain>
    </source>
</reference>
<evidence type="ECO:0000313" key="2">
    <source>
        <dbReference type="Proteomes" id="UP000054321"/>
    </source>
</evidence>
<accession>A0A0C3GUI6</accession>
<name>A0A0C3GUI6_OIDMZ</name>
<evidence type="ECO:0000313" key="1">
    <source>
        <dbReference type="EMBL" id="KIM94051.1"/>
    </source>
</evidence>
<keyword evidence="2" id="KW-1185">Reference proteome</keyword>
<dbReference type="AlphaFoldDB" id="A0A0C3GUI6"/>
<protein>
    <submittedName>
        <fullName evidence="1">Uncharacterized protein</fullName>
    </submittedName>
</protein>
<sequence>MLDAADYVAGLGLKNVVDTDAVFATFFLYCSLAGEACVYATGSGPEDVYVRFENTVGQLDVAEAQTKGWVNSSSLEMALEGVKQLVLGATYLPLMYFGPLAQALVQLEELLEDLTSDSLEEWLKRGRV</sequence>
<dbReference type="InParanoid" id="A0A0C3GUI6"/>
<dbReference type="Proteomes" id="UP000054321">
    <property type="component" value="Unassembled WGS sequence"/>
</dbReference>
<dbReference type="EMBL" id="KN832891">
    <property type="protein sequence ID" value="KIM94051.1"/>
    <property type="molecule type" value="Genomic_DNA"/>
</dbReference>
<dbReference type="HOGENOM" id="CLU_1960219_0_0_1"/>